<dbReference type="Pfam" id="PF25601">
    <property type="entry name" value="AAA_lid_14"/>
    <property type="match status" value="1"/>
</dbReference>
<keyword evidence="2" id="KW-0067">ATP-binding</keyword>
<dbReference type="InterPro" id="IPR025944">
    <property type="entry name" value="Sigma_54_int_dom_CS"/>
</dbReference>
<dbReference type="InterPro" id="IPR025662">
    <property type="entry name" value="Sigma_54_int_dom_ATP-bd_1"/>
</dbReference>
<dbReference type="Gene3D" id="1.10.10.60">
    <property type="entry name" value="Homeodomain-like"/>
    <property type="match status" value="1"/>
</dbReference>
<keyword evidence="5" id="KW-0804">Transcription</keyword>
<accession>A0ABS4I9Q6</accession>
<proteinExistence type="predicted"/>
<feature type="domain" description="Response regulatory" evidence="8">
    <location>
        <begin position="6"/>
        <end position="120"/>
    </location>
</feature>
<dbReference type="Gene3D" id="3.40.50.2300">
    <property type="match status" value="1"/>
</dbReference>
<evidence type="ECO:0000259" key="8">
    <source>
        <dbReference type="PROSITE" id="PS50110"/>
    </source>
</evidence>
<evidence type="ECO:0000256" key="3">
    <source>
        <dbReference type="ARBA" id="ARBA00023015"/>
    </source>
</evidence>
<dbReference type="Gene3D" id="1.10.8.60">
    <property type="match status" value="1"/>
</dbReference>
<dbReference type="PRINTS" id="PR01590">
    <property type="entry name" value="HTHFIS"/>
</dbReference>
<organism evidence="9 10">
    <name type="scientific">Paenibacillus aceris</name>
    <dbReference type="NCBI Taxonomy" id="869555"/>
    <lineage>
        <taxon>Bacteria</taxon>
        <taxon>Bacillati</taxon>
        <taxon>Bacillota</taxon>
        <taxon>Bacilli</taxon>
        <taxon>Bacillales</taxon>
        <taxon>Paenibacillaceae</taxon>
        <taxon>Paenibacillus</taxon>
    </lineage>
</organism>
<dbReference type="PROSITE" id="PS00675">
    <property type="entry name" value="SIGMA54_INTERACT_1"/>
    <property type="match status" value="1"/>
</dbReference>
<dbReference type="RefSeq" id="WP_167062916.1">
    <property type="nucleotide sequence ID" value="NZ_JAAOZR010000025.1"/>
</dbReference>
<dbReference type="InterPro" id="IPR027417">
    <property type="entry name" value="P-loop_NTPase"/>
</dbReference>
<keyword evidence="1" id="KW-0547">Nucleotide-binding</keyword>
<dbReference type="InterPro" id="IPR003593">
    <property type="entry name" value="AAA+_ATPase"/>
</dbReference>
<dbReference type="Proteomes" id="UP001519344">
    <property type="component" value="Unassembled WGS sequence"/>
</dbReference>
<dbReference type="Pfam" id="PF00158">
    <property type="entry name" value="Sigma54_activat"/>
    <property type="match status" value="1"/>
</dbReference>
<evidence type="ECO:0000256" key="1">
    <source>
        <dbReference type="ARBA" id="ARBA00022741"/>
    </source>
</evidence>
<dbReference type="SUPFAM" id="SSF52172">
    <property type="entry name" value="CheY-like"/>
    <property type="match status" value="1"/>
</dbReference>
<evidence type="ECO:0000256" key="6">
    <source>
        <dbReference type="PROSITE-ProRule" id="PRU00169"/>
    </source>
</evidence>
<dbReference type="PANTHER" id="PTHR32071:SF119">
    <property type="entry name" value="SIGMA L-DEPENDENT TRANSCRIPTIONAL REGULATOR YPLP-RELATED"/>
    <property type="match status" value="1"/>
</dbReference>
<dbReference type="InterPro" id="IPR011006">
    <property type="entry name" value="CheY-like_superfamily"/>
</dbReference>
<evidence type="ECO:0000256" key="4">
    <source>
        <dbReference type="ARBA" id="ARBA00023125"/>
    </source>
</evidence>
<dbReference type="InterPro" id="IPR058031">
    <property type="entry name" value="AAA_lid_NorR"/>
</dbReference>
<dbReference type="SMART" id="SM00382">
    <property type="entry name" value="AAA"/>
    <property type="match status" value="1"/>
</dbReference>
<dbReference type="SUPFAM" id="SSF52540">
    <property type="entry name" value="P-loop containing nucleoside triphosphate hydrolases"/>
    <property type="match status" value="1"/>
</dbReference>
<dbReference type="CDD" id="cd00009">
    <property type="entry name" value="AAA"/>
    <property type="match status" value="1"/>
</dbReference>
<evidence type="ECO:0000313" key="9">
    <source>
        <dbReference type="EMBL" id="MBP1967648.1"/>
    </source>
</evidence>
<dbReference type="PROSITE" id="PS00688">
    <property type="entry name" value="SIGMA54_INTERACT_3"/>
    <property type="match status" value="1"/>
</dbReference>
<dbReference type="SMART" id="SM00448">
    <property type="entry name" value="REC"/>
    <property type="match status" value="1"/>
</dbReference>
<dbReference type="Gene3D" id="3.40.50.300">
    <property type="entry name" value="P-loop containing nucleotide triphosphate hydrolases"/>
    <property type="match status" value="1"/>
</dbReference>
<comment type="caution">
    <text evidence="9">The sequence shown here is derived from an EMBL/GenBank/DDBJ whole genome shotgun (WGS) entry which is preliminary data.</text>
</comment>
<keyword evidence="4" id="KW-0238">DNA-binding</keyword>
<protein>
    <submittedName>
        <fullName evidence="9">Two-component system NtrC family response regulator</fullName>
    </submittedName>
</protein>
<dbReference type="EMBL" id="JAGGKV010000038">
    <property type="protein sequence ID" value="MBP1967648.1"/>
    <property type="molecule type" value="Genomic_DNA"/>
</dbReference>
<feature type="domain" description="Sigma-54 factor interaction" evidence="7">
    <location>
        <begin position="145"/>
        <end position="373"/>
    </location>
</feature>
<gene>
    <name evidence="9" type="ORF">J2Z65_006920</name>
</gene>
<evidence type="ECO:0000313" key="10">
    <source>
        <dbReference type="Proteomes" id="UP001519344"/>
    </source>
</evidence>
<reference evidence="9 10" key="1">
    <citation type="submission" date="2021-03" db="EMBL/GenBank/DDBJ databases">
        <title>Genomic Encyclopedia of Type Strains, Phase IV (KMG-IV): sequencing the most valuable type-strain genomes for metagenomic binning, comparative biology and taxonomic classification.</title>
        <authorList>
            <person name="Goeker M."/>
        </authorList>
    </citation>
    <scope>NUCLEOTIDE SEQUENCE [LARGE SCALE GENOMIC DNA]</scope>
    <source>
        <strain evidence="9 10">DSM 24950</strain>
    </source>
</reference>
<sequence length="457" mass="52095">MSYSFGILIIDDEESLCRIISQKLKKSGFRSFHAYTGEDGLRTILEQDIDVIILDYMLPDLTGLEMLQKIKSDYPHIEVIMLTAYGNVENAVNAMRMGAFDYLNKPSELELIKEVVMKACESKRLQLENLVLKEQLASTNDHEELVFQSVQMKEIRELIYKVKETDASILLLGESGVGKTALSKWIHKISNRKDKPFVAINCAAIPDSLLESELFGYKKGAFTGATETRAGKFEAADGGTIFLDEIGEMPLAMQAKLLHIIEEKTFMKLGSNSYRSVDVRIITATNKDIKLLVKEGKFRQDLYYRLNLVEIEVPPLKERKADIPQMIVNYIRKLNDKYNKQVVLSDETVAKLTTHEWPGNIRELLNMLERLHIVHAKGVIHIEDLSDEWSKPNLQELQVTETGKRITGELNLQRVLEEVEEDLINRALEEVGGNQTRAADLLGISRHTLIYKMKKLR</sequence>
<dbReference type="InterPro" id="IPR002197">
    <property type="entry name" value="HTH_Fis"/>
</dbReference>
<dbReference type="Pfam" id="PF02954">
    <property type="entry name" value="HTH_8"/>
    <property type="match status" value="1"/>
</dbReference>
<name>A0ABS4I9Q6_9BACL</name>
<feature type="modified residue" description="4-aspartylphosphate" evidence="6">
    <location>
        <position position="55"/>
    </location>
</feature>
<dbReference type="PANTHER" id="PTHR32071">
    <property type="entry name" value="TRANSCRIPTIONAL REGULATORY PROTEIN"/>
    <property type="match status" value="1"/>
</dbReference>
<dbReference type="PROSITE" id="PS50110">
    <property type="entry name" value="RESPONSE_REGULATORY"/>
    <property type="match status" value="1"/>
</dbReference>
<dbReference type="CDD" id="cd00156">
    <property type="entry name" value="REC"/>
    <property type="match status" value="1"/>
</dbReference>
<dbReference type="PROSITE" id="PS00676">
    <property type="entry name" value="SIGMA54_INTERACT_2"/>
    <property type="match status" value="1"/>
</dbReference>
<evidence type="ECO:0000256" key="5">
    <source>
        <dbReference type="ARBA" id="ARBA00023163"/>
    </source>
</evidence>
<dbReference type="InterPro" id="IPR009057">
    <property type="entry name" value="Homeodomain-like_sf"/>
</dbReference>
<dbReference type="PROSITE" id="PS50045">
    <property type="entry name" value="SIGMA54_INTERACT_4"/>
    <property type="match status" value="1"/>
</dbReference>
<dbReference type="SUPFAM" id="SSF46689">
    <property type="entry name" value="Homeodomain-like"/>
    <property type="match status" value="1"/>
</dbReference>
<keyword evidence="10" id="KW-1185">Reference proteome</keyword>
<evidence type="ECO:0000259" key="7">
    <source>
        <dbReference type="PROSITE" id="PS50045"/>
    </source>
</evidence>
<dbReference type="InterPro" id="IPR002078">
    <property type="entry name" value="Sigma_54_int"/>
</dbReference>
<dbReference type="InterPro" id="IPR025943">
    <property type="entry name" value="Sigma_54_int_dom_ATP-bd_2"/>
</dbReference>
<dbReference type="InterPro" id="IPR001789">
    <property type="entry name" value="Sig_transdc_resp-reg_receiver"/>
</dbReference>
<keyword evidence="6" id="KW-0597">Phosphoprotein</keyword>
<evidence type="ECO:0000256" key="2">
    <source>
        <dbReference type="ARBA" id="ARBA00022840"/>
    </source>
</evidence>
<keyword evidence="3" id="KW-0805">Transcription regulation</keyword>
<dbReference type="Pfam" id="PF00072">
    <property type="entry name" value="Response_reg"/>
    <property type="match status" value="1"/>
</dbReference>